<evidence type="ECO:0000313" key="5">
    <source>
        <dbReference type="Proteomes" id="UP001154420"/>
    </source>
</evidence>
<dbReference type="SUPFAM" id="SSF51445">
    <property type="entry name" value="(Trans)glycosidases"/>
    <property type="match status" value="1"/>
</dbReference>
<gene>
    <name evidence="4" type="ORF">D5281_12525</name>
</gene>
<dbReference type="PANTHER" id="PTHR34135:SF2">
    <property type="entry name" value="LYSOZYME"/>
    <property type="match status" value="1"/>
</dbReference>
<evidence type="ECO:0000256" key="3">
    <source>
        <dbReference type="SAM" id="SignalP"/>
    </source>
</evidence>
<evidence type="ECO:0000313" key="4">
    <source>
        <dbReference type="EMBL" id="NBJ93394.1"/>
    </source>
</evidence>
<proteinExistence type="inferred from homology"/>
<dbReference type="Pfam" id="PF01473">
    <property type="entry name" value="Choline_bind_1"/>
    <property type="match status" value="1"/>
</dbReference>
<dbReference type="Gene3D" id="2.10.270.10">
    <property type="entry name" value="Cholin Binding"/>
    <property type="match status" value="4"/>
</dbReference>
<feature type="chain" id="PRO_5040753521" evidence="3">
    <location>
        <begin position="33"/>
        <end position="538"/>
    </location>
</feature>
<dbReference type="InterPro" id="IPR018337">
    <property type="entry name" value="Cell_wall/Cho-bd_repeat"/>
</dbReference>
<evidence type="ECO:0000256" key="1">
    <source>
        <dbReference type="ARBA" id="ARBA00010646"/>
    </source>
</evidence>
<dbReference type="CDD" id="cd06414">
    <property type="entry name" value="GH25_LytC-like"/>
    <property type="match status" value="1"/>
</dbReference>
<keyword evidence="5" id="KW-1185">Reference proteome</keyword>
<dbReference type="OrthoDB" id="9765879at2"/>
<dbReference type="GO" id="GO:0003796">
    <property type="term" value="F:lysozyme activity"/>
    <property type="evidence" value="ECO:0007669"/>
    <property type="project" value="InterPro"/>
</dbReference>
<dbReference type="PROSITE" id="PS51904">
    <property type="entry name" value="GLYCOSYL_HYDROL_F25_2"/>
    <property type="match status" value="1"/>
</dbReference>
<dbReference type="Pfam" id="PF19127">
    <property type="entry name" value="Choline_bind_3"/>
    <property type="match status" value="2"/>
</dbReference>
<name>A0A9X5BG39_9FIRM</name>
<dbReference type="AlphaFoldDB" id="A0A9X5BG39"/>
<dbReference type="Proteomes" id="UP001154420">
    <property type="component" value="Unassembled WGS sequence"/>
</dbReference>
<dbReference type="Pfam" id="PF01183">
    <property type="entry name" value="Glyco_hydro_25"/>
    <property type="match status" value="1"/>
</dbReference>
<comment type="caution">
    <text evidence="4">The sequence shown here is derived from an EMBL/GenBank/DDBJ whole genome shotgun (WGS) entry which is preliminary data.</text>
</comment>
<dbReference type="Gene3D" id="3.20.20.80">
    <property type="entry name" value="Glycosidases"/>
    <property type="match status" value="1"/>
</dbReference>
<protein>
    <submittedName>
        <fullName evidence="4">Uncharacterized protein</fullName>
    </submittedName>
</protein>
<dbReference type="GO" id="GO:0016052">
    <property type="term" value="P:carbohydrate catabolic process"/>
    <property type="evidence" value="ECO:0007669"/>
    <property type="project" value="TreeGrafter"/>
</dbReference>
<dbReference type="GO" id="GO:0016998">
    <property type="term" value="P:cell wall macromolecule catabolic process"/>
    <property type="evidence" value="ECO:0007669"/>
    <property type="project" value="InterPro"/>
</dbReference>
<evidence type="ECO:0000256" key="2">
    <source>
        <dbReference type="ARBA" id="ARBA00022737"/>
    </source>
</evidence>
<comment type="similarity">
    <text evidence="1">Belongs to the glycosyl hydrolase 25 family.</text>
</comment>
<dbReference type="InterPro" id="IPR017853">
    <property type="entry name" value="GH"/>
</dbReference>
<reference evidence="4" key="1">
    <citation type="submission" date="2018-09" db="EMBL/GenBank/DDBJ databases">
        <title>Murine metabolic-syndrome-specific gut microbial biobank.</title>
        <authorList>
            <person name="Liu C."/>
        </authorList>
    </citation>
    <scope>NUCLEOTIDE SEQUENCE</scope>
    <source>
        <strain evidence="4">D42-62</strain>
    </source>
</reference>
<keyword evidence="3" id="KW-0732">Signal</keyword>
<feature type="signal peptide" evidence="3">
    <location>
        <begin position="1"/>
        <end position="32"/>
    </location>
</feature>
<dbReference type="EMBL" id="QZDT01000019">
    <property type="protein sequence ID" value="NBJ93394.1"/>
    <property type="molecule type" value="Genomic_DNA"/>
</dbReference>
<dbReference type="PANTHER" id="PTHR34135">
    <property type="entry name" value="LYSOZYME"/>
    <property type="match status" value="1"/>
</dbReference>
<dbReference type="SUPFAM" id="SSF69360">
    <property type="entry name" value="Cell wall binding repeat"/>
    <property type="match status" value="2"/>
</dbReference>
<dbReference type="RefSeq" id="WP_160560472.1">
    <property type="nucleotide sequence ID" value="NZ_QZDT01000019.1"/>
</dbReference>
<dbReference type="GO" id="GO:0009253">
    <property type="term" value="P:peptidoglycan catabolic process"/>
    <property type="evidence" value="ECO:0007669"/>
    <property type="project" value="InterPro"/>
</dbReference>
<dbReference type="InterPro" id="IPR002053">
    <property type="entry name" value="Glyco_hydro_25"/>
</dbReference>
<keyword evidence="2" id="KW-0677">Repeat</keyword>
<sequence>MRKQWKRVLGRFCAGLLTVAMLGMVPAGEVSAVTSNGAIAQGIDVSKHNGAVNWGQVAASGMKFTFIKVGSTNSGVDPQFVANITGAQAAGLKTGVYLYSYATTPEQAANEANLVLQWIAPYTVNFPIVFDIEDSCHKGLSNQQLIDIVNAFCSVIDAAGYYPMVYSNRNMFVDKMANAGWDKWVAQYNSNCDYNNNVCFWQYSSQGNVSGVGGRVDVNYQYKDYSQLIIPEGFIEHNGNVRFYSNWKMQKGWVAYNDTKYFLDGAGNLVRGWLTDQTGEYYLSPQDGSIARGQCRIDGGDYYFTADGIKTAGWVNIGEAKYFYDPTSNGTMKRDWLSDDKGNFYFFDRTDGHMLTGGQVIDNVEYLFSPDGVRQHGWVSLENGTFYYDPSTGGKVKGFLDDAKGRHYLSPDDGHMVTGAIVIDKQNYFFNAEGIMATGRVEREDGSYYYDPANGQMVTGWFTAADKTCYADASGHIVTGVYEIDKQPYYFDATGALVRNQAIEINGAAYVTTPDGILTEVVEDASPENTVAAAPSVA</sequence>
<organism evidence="4 5">
    <name type="scientific">Parablautia muri</name>
    <dbReference type="NCBI Taxonomy" id="2320879"/>
    <lineage>
        <taxon>Bacteria</taxon>
        <taxon>Bacillati</taxon>
        <taxon>Bacillota</taxon>
        <taxon>Clostridia</taxon>
        <taxon>Lachnospirales</taxon>
        <taxon>Lachnospiraceae</taxon>
        <taxon>Parablautia</taxon>
    </lineage>
</organism>
<accession>A0A9X5BG39</accession>